<comment type="caution">
    <text evidence="14">The sequence shown here is derived from an EMBL/GenBank/DDBJ whole genome shotgun (WGS) entry which is preliminary data.</text>
</comment>
<dbReference type="SUPFAM" id="SSF52172">
    <property type="entry name" value="CheY-like"/>
    <property type="match status" value="1"/>
</dbReference>
<keyword evidence="5" id="KW-0808">Transferase</keyword>
<dbReference type="Pfam" id="PF00072">
    <property type="entry name" value="Response_reg"/>
    <property type="match status" value="1"/>
</dbReference>
<dbReference type="OrthoDB" id="9809348at2"/>
<dbReference type="InterPro" id="IPR011623">
    <property type="entry name" value="7TMR_DISM_rcpt_extracell_dom1"/>
</dbReference>
<feature type="transmembrane region" description="Helical" evidence="11">
    <location>
        <begin position="237"/>
        <end position="254"/>
    </location>
</feature>
<dbReference type="SMART" id="SM00448">
    <property type="entry name" value="REC"/>
    <property type="match status" value="1"/>
</dbReference>
<dbReference type="SMART" id="SM00387">
    <property type="entry name" value="HATPase_c"/>
    <property type="match status" value="2"/>
</dbReference>
<dbReference type="Pfam" id="PF02518">
    <property type="entry name" value="HATPase_c"/>
    <property type="match status" value="2"/>
</dbReference>
<dbReference type="SUPFAM" id="SSF55874">
    <property type="entry name" value="ATPase domain of HSP90 chaperone/DNA topoisomerase II/histidine kinase"/>
    <property type="match status" value="2"/>
</dbReference>
<dbReference type="SUPFAM" id="SSF49785">
    <property type="entry name" value="Galactose-binding domain-like"/>
    <property type="match status" value="1"/>
</dbReference>
<dbReference type="Gene3D" id="3.30.565.10">
    <property type="entry name" value="Histidine kinase-like ATPase, C-terminal domain"/>
    <property type="match status" value="2"/>
</dbReference>
<dbReference type="InterPro" id="IPR001789">
    <property type="entry name" value="Sig_transdc_resp-reg_receiver"/>
</dbReference>
<evidence type="ECO:0000256" key="5">
    <source>
        <dbReference type="ARBA" id="ARBA00022679"/>
    </source>
</evidence>
<evidence type="ECO:0000259" key="12">
    <source>
        <dbReference type="PROSITE" id="PS50109"/>
    </source>
</evidence>
<feature type="transmembrane region" description="Helical" evidence="11">
    <location>
        <begin position="331"/>
        <end position="352"/>
    </location>
</feature>
<evidence type="ECO:0000256" key="2">
    <source>
        <dbReference type="ARBA" id="ARBA00004651"/>
    </source>
</evidence>
<dbReference type="PROSITE" id="PS50110">
    <property type="entry name" value="RESPONSE_REGULATORY"/>
    <property type="match status" value="1"/>
</dbReference>
<dbReference type="InterPro" id="IPR036097">
    <property type="entry name" value="HisK_dim/P_sf"/>
</dbReference>
<keyword evidence="11" id="KW-0472">Membrane</keyword>
<evidence type="ECO:0000256" key="8">
    <source>
        <dbReference type="ARBA" id="ARBA00022840"/>
    </source>
</evidence>
<keyword evidence="7" id="KW-0418">Kinase</keyword>
<dbReference type="InterPro" id="IPR010559">
    <property type="entry name" value="Sig_transdc_His_kin_internal"/>
</dbReference>
<dbReference type="InterPro" id="IPR036890">
    <property type="entry name" value="HATPase_C_sf"/>
</dbReference>
<evidence type="ECO:0000256" key="11">
    <source>
        <dbReference type="SAM" id="Phobius"/>
    </source>
</evidence>
<proteinExistence type="predicted"/>
<dbReference type="Pfam" id="PF07695">
    <property type="entry name" value="7TMR-DISM_7TM"/>
    <property type="match status" value="1"/>
</dbReference>
<evidence type="ECO:0000256" key="10">
    <source>
        <dbReference type="PROSITE-ProRule" id="PRU00169"/>
    </source>
</evidence>
<dbReference type="SMART" id="SM00388">
    <property type="entry name" value="HisKA"/>
    <property type="match status" value="1"/>
</dbReference>
<dbReference type="CDD" id="cd00082">
    <property type="entry name" value="HisKA"/>
    <property type="match status" value="1"/>
</dbReference>
<keyword evidence="8" id="KW-0067">ATP-binding</keyword>
<keyword evidence="9" id="KW-0902">Two-component regulatory system</keyword>
<dbReference type="Gene3D" id="2.60.120.260">
    <property type="entry name" value="Galactose-binding domain-like"/>
    <property type="match status" value="1"/>
</dbReference>
<dbReference type="CDD" id="cd16922">
    <property type="entry name" value="HATPase_EvgS-ArcB-TorS-like"/>
    <property type="match status" value="1"/>
</dbReference>
<feature type="domain" description="Histidine kinase" evidence="12">
    <location>
        <begin position="434"/>
        <end position="653"/>
    </location>
</feature>
<dbReference type="AlphaFoldDB" id="A0A559JAL7"/>
<dbReference type="FunFam" id="3.30.565.10:FF:000006">
    <property type="entry name" value="Sensor histidine kinase WalK"/>
    <property type="match status" value="1"/>
</dbReference>
<name>A0A559JAL7_9BACL</name>
<comment type="subcellular location">
    <subcellularLocation>
        <location evidence="2">Cell membrane</location>
        <topology evidence="2">Multi-pass membrane protein</topology>
    </subcellularLocation>
</comment>
<evidence type="ECO:0000256" key="6">
    <source>
        <dbReference type="ARBA" id="ARBA00022741"/>
    </source>
</evidence>
<evidence type="ECO:0000259" key="13">
    <source>
        <dbReference type="PROSITE" id="PS50110"/>
    </source>
</evidence>
<dbReference type="GO" id="GO:0000155">
    <property type="term" value="F:phosphorelay sensor kinase activity"/>
    <property type="evidence" value="ECO:0007669"/>
    <property type="project" value="InterPro"/>
</dbReference>
<evidence type="ECO:0000256" key="1">
    <source>
        <dbReference type="ARBA" id="ARBA00000085"/>
    </source>
</evidence>
<protein>
    <recommendedName>
        <fullName evidence="3">histidine kinase</fullName>
        <ecNumber evidence="3">2.7.13.3</ecNumber>
    </recommendedName>
</protein>
<dbReference type="InterPro" id="IPR003594">
    <property type="entry name" value="HATPase_dom"/>
</dbReference>
<dbReference type="SUPFAM" id="SSF47384">
    <property type="entry name" value="Homodimeric domain of signal transducing histidine kinase"/>
    <property type="match status" value="1"/>
</dbReference>
<evidence type="ECO:0000256" key="7">
    <source>
        <dbReference type="ARBA" id="ARBA00022777"/>
    </source>
</evidence>
<feature type="domain" description="Response regulatory" evidence="13">
    <location>
        <begin position="696"/>
        <end position="812"/>
    </location>
</feature>
<feature type="modified residue" description="4-aspartylphosphate" evidence="10">
    <location>
        <position position="745"/>
    </location>
</feature>
<keyword evidence="11" id="KW-1133">Transmembrane helix</keyword>
<dbReference type="Proteomes" id="UP000316330">
    <property type="component" value="Unassembled WGS sequence"/>
</dbReference>
<dbReference type="Gene3D" id="1.10.287.130">
    <property type="match status" value="1"/>
</dbReference>
<dbReference type="InterPro" id="IPR005467">
    <property type="entry name" value="His_kinase_dom"/>
</dbReference>
<dbReference type="GO" id="GO:0009927">
    <property type="term" value="F:histidine phosphotransfer kinase activity"/>
    <property type="evidence" value="ECO:0007669"/>
    <property type="project" value="TreeGrafter"/>
</dbReference>
<sequence>MTNTRKTIFILGCFILALTGLRLCWLFLSSPNKAQVIQGTADLREWDFSSNQTVLLNGEWEFFPYRFIMNPAEALSPNERGEALKVPGKWDAKMEEGNSTFGYGSYRLRIHVASDGERIYGIRIPLIPSSSELFVNGRLLAQAGQPGTEADRYSPGVVPYIGSFVSDRDEIEVVIQVANYDDLNGGGIYGRVQIGSDRAVHRASQISADLQMTVVLILAVHGIYSVLLYFMGLRERGLLYFFLLVLSGMATVLVDDDRLLLAVFSVNYEWMIKLRYLAYVGSAAFLLQFVRHLLTGRKLNKVIRIYLAICAVYAVSALFLPSEILTLTDGIHTLIILFSYLIVPVIAFRSFAQKNSNAIFILLGLTTLTLNLIWGLIRASGWLDMGYYPIDIIFVFICFASYWFKHYLHNSAQTAKLAERLIDEDRRKDQFLVRTSHELRNPLHGILNIAHTVIDSGHSPSEGENRENMKLLVTVGRRMSLLLNDLMDIARLKENRIRLQLANVQVQALVSGVLDMVRFTVEGKPIRLLNQVPDTFPPVVADENRLIQVLFNLLHNAAKFTNEGTIVVAASVREGQAFITVSDTGIGMNAETLRTAFDPYVQGESSSSGDVAEGIGLGLSICKQLVELHGSELTVESTPGQGSTFTFALPISEASGRRSETPGMKAADTVAMQETAATSTVTPAERNFGRLSDRAQILAVDDDPINLSVLERVLSSEDYDIVKTTSGSEALSLIAGREWDLIIADVMMPGMSGYQLSSAVRERFTLSEMPILLLTARSQPEDIEAGFRAGANDYLIKPVDGMELKSRVRALTDGRRSFRERVRMEGAWLQAQIQPHFLFNTLNSIAALSEIDTARMRNLLEVFGNYLRASFNPRNMERFVTLQQELELVRSYLYIEKERFEERLQVEWEVEEGIRLSIPPLSIQPLVENAVRHGVLKRAGGGKVRIRISDCGDYVEVEVEDDGVGMDEHAVRRALGIQGGRARGIGLRNTDRRLRQLYGQGLRIRSVPGRGTRISFFVMKSQR</sequence>
<keyword evidence="11" id="KW-0812">Transmembrane</keyword>
<dbReference type="Pfam" id="PF00512">
    <property type="entry name" value="HisKA"/>
    <property type="match status" value="1"/>
</dbReference>
<evidence type="ECO:0000256" key="4">
    <source>
        <dbReference type="ARBA" id="ARBA00022553"/>
    </source>
</evidence>
<dbReference type="EC" id="2.7.13.3" evidence="3"/>
<dbReference type="GO" id="GO:0005524">
    <property type="term" value="F:ATP binding"/>
    <property type="evidence" value="ECO:0007669"/>
    <property type="project" value="UniProtKB-KW"/>
</dbReference>
<organism evidence="14 15">
    <name type="scientific">Cohnella terricola</name>
    <dbReference type="NCBI Taxonomy" id="1289167"/>
    <lineage>
        <taxon>Bacteria</taxon>
        <taxon>Bacillati</taxon>
        <taxon>Bacillota</taxon>
        <taxon>Bacilli</taxon>
        <taxon>Bacillales</taxon>
        <taxon>Paenibacillaceae</taxon>
        <taxon>Cohnella</taxon>
    </lineage>
</organism>
<evidence type="ECO:0000313" key="15">
    <source>
        <dbReference type="Proteomes" id="UP000316330"/>
    </source>
</evidence>
<reference evidence="14 15" key="1">
    <citation type="submission" date="2019-07" db="EMBL/GenBank/DDBJ databases">
        <authorList>
            <person name="Kim J."/>
        </authorList>
    </citation>
    <scope>NUCLEOTIDE SEQUENCE [LARGE SCALE GENOMIC DNA]</scope>
    <source>
        <strain evidence="14 15">G13</strain>
    </source>
</reference>
<evidence type="ECO:0000256" key="3">
    <source>
        <dbReference type="ARBA" id="ARBA00012438"/>
    </source>
</evidence>
<keyword evidence="6" id="KW-0547">Nucleotide-binding</keyword>
<dbReference type="PANTHER" id="PTHR43047:SF72">
    <property type="entry name" value="OSMOSENSING HISTIDINE PROTEIN KINASE SLN1"/>
    <property type="match status" value="1"/>
</dbReference>
<dbReference type="EMBL" id="VNJJ01000014">
    <property type="protein sequence ID" value="TVX96897.1"/>
    <property type="molecule type" value="Genomic_DNA"/>
</dbReference>
<feature type="transmembrane region" description="Helical" evidence="11">
    <location>
        <begin position="359"/>
        <end position="379"/>
    </location>
</feature>
<feature type="transmembrane region" description="Helical" evidence="11">
    <location>
        <begin position="210"/>
        <end position="230"/>
    </location>
</feature>
<dbReference type="InterPro" id="IPR004358">
    <property type="entry name" value="Sig_transdc_His_kin-like_C"/>
</dbReference>
<feature type="transmembrane region" description="Helical" evidence="11">
    <location>
        <begin position="306"/>
        <end position="325"/>
    </location>
</feature>
<dbReference type="InterPro" id="IPR008979">
    <property type="entry name" value="Galactose-bd-like_sf"/>
</dbReference>
<evidence type="ECO:0000313" key="14">
    <source>
        <dbReference type="EMBL" id="TVX96897.1"/>
    </source>
</evidence>
<dbReference type="InterPro" id="IPR003661">
    <property type="entry name" value="HisK_dim/P_dom"/>
</dbReference>
<evidence type="ECO:0000256" key="9">
    <source>
        <dbReference type="ARBA" id="ARBA00023012"/>
    </source>
</evidence>
<feature type="transmembrane region" description="Helical" evidence="11">
    <location>
        <begin position="274"/>
        <end position="294"/>
    </location>
</feature>
<feature type="transmembrane region" description="Helical" evidence="11">
    <location>
        <begin position="7"/>
        <end position="28"/>
    </location>
</feature>
<gene>
    <name evidence="14" type="ORF">FPZ45_20090</name>
</gene>
<comment type="catalytic activity">
    <reaction evidence="1">
        <text>ATP + protein L-histidine = ADP + protein N-phospho-L-histidine.</text>
        <dbReference type="EC" id="2.7.13.3"/>
    </reaction>
</comment>
<dbReference type="Pfam" id="PF06580">
    <property type="entry name" value="His_kinase"/>
    <property type="match status" value="1"/>
</dbReference>
<feature type="transmembrane region" description="Helical" evidence="11">
    <location>
        <begin position="385"/>
        <end position="404"/>
    </location>
</feature>
<dbReference type="PANTHER" id="PTHR43047">
    <property type="entry name" value="TWO-COMPONENT HISTIDINE PROTEIN KINASE"/>
    <property type="match status" value="1"/>
</dbReference>
<keyword evidence="4 10" id="KW-0597">Phosphoprotein</keyword>
<dbReference type="GO" id="GO:0005886">
    <property type="term" value="C:plasma membrane"/>
    <property type="evidence" value="ECO:0007669"/>
    <property type="project" value="UniProtKB-SubCell"/>
</dbReference>
<dbReference type="InterPro" id="IPR011006">
    <property type="entry name" value="CheY-like_superfamily"/>
</dbReference>
<dbReference type="RefSeq" id="WP_144705819.1">
    <property type="nucleotide sequence ID" value="NZ_VNJJ01000014.1"/>
</dbReference>
<keyword evidence="15" id="KW-1185">Reference proteome</keyword>
<accession>A0A559JAL7</accession>
<dbReference type="CDD" id="cd17574">
    <property type="entry name" value="REC_OmpR"/>
    <property type="match status" value="1"/>
</dbReference>
<dbReference type="PRINTS" id="PR00344">
    <property type="entry name" value="BCTRLSENSOR"/>
</dbReference>
<dbReference type="PROSITE" id="PS50109">
    <property type="entry name" value="HIS_KIN"/>
    <property type="match status" value="1"/>
</dbReference>
<dbReference type="Gene3D" id="3.40.50.2300">
    <property type="match status" value="1"/>
</dbReference>